<evidence type="ECO:0000259" key="2">
    <source>
        <dbReference type="PROSITE" id="PS50076"/>
    </source>
</evidence>
<sequence length="474" mass="51624">MPSVLGAQGHLEAMASTRHRGPRTLRAVDLLMLISALIFLGSRGFCSGHPASWKSRLRGSFTRAKAVTDRYSALQTLGLQGSTGKLEPKEIKKAFRVAALKYHPDRPGGDAGRFQDVKTAYELLTNPSNLRGSAGPRGRSVYQPYPEWARRRTLDDEIDESEEWGNEEWRWDARPDLEDMEDVWSDVGYNPYKDDDFRSAQPPKPSQSSGYTRGPPSRPTGQTSDLLYIPGIIFAVSLLAFLNGFGTVGNADLESYQPLRPVDTIDQIYKAASYQPLSEDADSAESGPEYTDILGLEYVVAAEAASASQAPVVLATVPGSGTRIGQLSNAVRAAIDAPAEQGVGKAFGSIVVVVGEQEVPNLISRLEARGSFEGFEKPQVGMFSGRGVARLTRPATEQAPLQDLLIIGTRYYQQEDVKLSEIRQALKEQAPDIVIFDLPLNVWQGLSEELGPVLGSADALQGLQLLTQPRVQPP</sequence>
<dbReference type="Proteomes" id="UP000654075">
    <property type="component" value="Unassembled WGS sequence"/>
</dbReference>
<protein>
    <recommendedName>
        <fullName evidence="2">J domain-containing protein</fullName>
    </recommendedName>
</protein>
<organism evidence="3 4">
    <name type="scientific">Polarella glacialis</name>
    <name type="common">Dinoflagellate</name>
    <dbReference type="NCBI Taxonomy" id="89957"/>
    <lineage>
        <taxon>Eukaryota</taxon>
        <taxon>Sar</taxon>
        <taxon>Alveolata</taxon>
        <taxon>Dinophyceae</taxon>
        <taxon>Suessiales</taxon>
        <taxon>Suessiaceae</taxon>
        <taxon>Polarella</taxon>
    </lineage>
</organism>
<dbReference type="SUPFAM" id="SSF46565">
    <property type="entry name" value="Chaperone J-domain"/>
    <property type="match status" value="1"/>
</dbReference>
<dbReference type="SMART" id="SM00271">
    <property type="entry name" value="DnaJ"/>
    <property type="match status" value="1"/>
</dbReference>
<dbReference type="PROSITE" id="PS50076">
    <property type="entry name" value="DNAJ_2"/>
    <property type="match status" value="1"/>
</dbReference>
<dbReference type="AlphaFoldDB" id="A0A813HCD1"/>
<evidence type="ECO:0000313" key="3">
    <source>
        <dbReference type="EMBL" id="CAE8635533.1"/>
    </source>
</evidence>
<dbReference type="InterPro" id="IPR036869">
    <property type="entry name" value="J_dom_sf"/>
</dbReference>
<dbReference type="CDD" id="cd06257">
    <property type="entry name" value="DnaJ"/>
    <property type="match status" value="1"/>
</dbReference>
<dbReference type="PANTHER" id="PTHR24074">
    <property type="entry name" value="CO-CHAPERONE PROTEIN DJLA"/>
    <property type="match status" value="1"/>
</dbReference>
<accession>A0A813HCD1</accession>
<evidence type="ECO:0000256" key="1">
    <source>
        <dbReference type="SAM" id="MobiDB-lite"/>
    </source>
</evidence>
<dbReference type="Gene3D" id="1.10.287.110">
    <property type="entry name" value="DnaJ domain"/>
    <property type="match status" value="1"/>
</dbReference>
<dbReference type="EMBL" id="CAJNNV010031300">
    <property type="protein sequence ID" value="CAE8635533.1"/>
    <property type="molecule type" value="Genomic_DNA"/>
</dbReference>
<reference evidence="3" key="1">
    <citation type="submission" date="2021-02" db="EMBL/GenBank/DDBJ databases">
        <authorList>
            <person name="Dougan E. K."/>
            <person name="Rhodes N."/>
            <person name="Thang M."/>
            <person name="Chan C."/>
        </authorList>
    </citation>
    <scope>NUCLEOTIDE SEQUENCE</scope>
</reference>
<dbReference type="InterPro" id="IPR050817">
    <property type="entry name" value="DjlA_DnaK_co-chaperone"/>
</dbReference>
<feature type="region of interest" description="Disordered" evidence="1">
    <location>
        <begin position="191"/>
        <end position="222"/>
    </location>
</feature>
<feature type="domain" description="J" evidence="2">
    <location>
        <begin position="72"/>
        <end position="146"/>
    </location>
</feature>
<name>A0A813HCD1_POLGL</name>
<gene>
    <name evidence="3" type="ORF">PGLA1383_LOCUS51127</name>
</gene>
<proteinExistence type="predicted"/>
<dbReference type="Pfam" id="PF00226">
    <property type="entry name" value="DnaJ"/>
    <property type="match status" value="1"/>
</dbReference>
<comment type="caution">
    <text evidence="3">The sequence shown here is derived from an EMBL/GenBank/DDBJ whole genome shotgun (WGS) entry which is preliminary data.</text>
</comment>
<evidence type="ECO:0000313" key="4">
    <source>
        <dbReference type="Proteomes" id="UP000654075"/>
    </source>
</evidence>
<keyword evidence="4" id="KW-1185">Reference proteome</keyword>
<dbReference type="InterPro" id="IPR001623">
    <property type="entry name" value="DnaJ_domain"/>
</dbReference>